<dbReference type="InterPro" id="IPR011990">
    <property type="entry name" value="TPR-like_helical_dom_sf"/>
</dbReference>
<accession>A0ABP8H3I3</accession>
<sequence length="173" mass="20228">MDTFYSVDEKYLQAVDELAYGERPMGLRLLTEIINNDPTYAKAHYQLGKIYYYEVHDYQTAGYHFKTCIDLEPTFPNAYYHYMRLLVFLNMKTQVIKVKEKALTVPGVSAASIYKVSGLFQEKNKNWAAALADYRTAFMEVTDKQQKIDIEEAIERVKSKIQQKQAYTYEVIE</sequence>
<name>A0ABP8H3I3_9SPHI</name>
<dbReference type="SUPFAM" id="SSF48452">
    <property type="entry name" value="TPR-like"/>
    <property type="match status" value="1"/>
</dbReference>
<organism evidence="1 2">
    <name type="scientific">Mucilaginibacter gynuensis</name>
    <dbReference type="NCBI Taxonomy" id="1302236"/>
    <lineage>
        <taxon>Bacteria</taxon>
        <taxon>Pseudomonadati</taxon>
        <taxon>Bacteroidota</taxon>
        <taxon>Sphingobacteriia</taxon>
        <taxon>Sphingobacteriales</taxon>
        <taxon>Sphingobacteriaceae</taxon>
        <taxon>Mucilaginibacter</taxon>
    </lineage>
</organism>
<keyword evidence="2" id="KW-1185">Reference proteome</keyword>
<protein>
    <recommendedName>
        <fullName evidence="3">Tetratricopeptide repeat protein</fullName>
    </recommendedName>
</protein>
<proteinExistence type="predicted"/>
<evidence type="ECO:0000313" key="2">
    <source>
        <dbReference type="Proteomes" id="UP001500582"/>
    </source>
</evidence>
<evidence type="ECO:0000313" key="1">
    <source>
        <dbReference type="EMBL" id="GAA4333640.1"/>
    </source>
</evidence>
<dbReference type="EMBL" id="BAABFT010000013">
    <property type="protein sequence ID" value="GAA4333640.1"/>
    <property type="molecule type" value="Genomic_DNA"/>
</dbReference>
<dbReference type="Proteomes" id="UP001500582">
    <property type="component" value="Unassembled WGS sequence"/>
</dbReference>
<dbReference type="RefSeq" id="WP_345212998.1">
    <property type="nucleotide sequence ID" value="NZ_BAABFT010000013.1"/>
</dbReference>
<reference evidence="2" key="1">
    <citation type="journal article" date="2019" name="Int. J. Syst. Evol. Microbiol.">
        <title>The Global Catalogue of Microorganisms (GCM) 10K type strain sequencing project: providing services to taxonomists for standard genome sequencing and annotation.</title>
        <authorList>
            <consortium name="The Broad Institute Genomics Platform"/>
            <consortium name="The Broad Institute Genome Sequencing Center for Infectious Disease"/>
            <person name="Wu L."/>
            <person name="Ma J."/>
        </authorList>
    </citation>
    <scope>NUCLEOTIDE SEQUENCE [LARGE SCALE GENOMIC DNA]</scope>
    <source>
        <strain evidence="2">JCM 17705</strain>
    </source>
</reference>
<comment type="caution">
    <text evidence="1">The sequence shown here is derived from an EMBL/GenBank/DDBJ whole genome shotgun (WGS) entry which is preliminary data.</text>
</comment>
<dbReference type="Gene3D" id="1.25.40.10">
    <property type="entry name" value="Tetratricopeptide repeat domain"/>
    <property type="match status" value="1"/>
</dbReference>
<gene>
    <name evidence="1" type="ORF">GCM10023149_40530</name>
</gene>
<evidence type="ECO:0008006" key="3">
    <source>
        <dbReference type="Google" id="ProtNLM"/>
    </source>
</evidence>